<keyword evidence="4" id="KW-1185">Reference proteome</keyword>
<proteinExistence type="predicted"/>
<evidence type="ECO:0000256" key="1">
    <source>
        <dbReference type="SAM" id="MobiDB-lite"/>
    </source>
</evidence>
<evidence type="ECO:0000259" key="2">
    <source>
        <dbReference type="Pfam" id="PF03413"/>
    </source>
</evidence>
<sequence length="186" mass="20275">MGAIAGCSSSSTDGPSLNSSSAASQSKTMNSQTMSSGTERKVSVDEAAKLFKDNYPETDITSLDLEKSLGKYVYKIEGVDDTKEYELQIDSESKKVSKKSEETLDSDEQNGVKRKEDKLDLNDLLTIDEVSKIAVKEVGSGEATEWSLDKDLAITYWEVKVKDGQKEAEVKINAQSGKVLATDLDD</sequence>
<feature type="compositionally biased region" description="Basic and acidic residues" evidence="1">
    <location>
        <begin position="91"/>
        <end position="102"/>
    </location>
</feature>
<feature type="domain" description="PepSY" evidence="2">
    <location>
        <begin position="125"/>
        <end position="182"/>
    </location>
</feature>
<protein>
    <recommendedName>
        <fullName evidence="2">PepSY domain-containing protein</fullName>
    </recommendedName>
</protein>
<organism evidence="3 4">
    <name type="scientific">Enterococcus hermanniensis</name>
    <dbReference type="NCBI Taxonomy" id="249189"/>
    <lineage>
        <taxon>Bacteria</taxon>
        <taxon>Bacillati</taxon>
        <taxon>Bacillota</taxon>
        <taxon>Bacilli</taxon>
        <taxon>Lactobacillales</taxon>
        <taxon>Enterococcaceae</taxon>
        <taxon>Enterococcus</taxon>
    </lineage>
</organism>
<dbReference type="Pfam" id="PF03413">
    <property type="entry name" value="PepSY"/>
    <property type="match status" value="2"/>
</dbReference>
<name>A0A1L8TJ97_9ENTE</name>
<comment type="caution">
    <text evidence="3">The sequence shown here is derived from an EMBL/GenBank/DDBJ whole genome shotgun (WGS) entry which is preliminary data.</text>
</comment>
<dbReference type="Gene3D" id="3.10.450.40">
    <property type="match status" value="2"/>
</dbReference>
<feature type="region of interest" description="Disordered" evidence="1">
    <location>
        <begin position="91"/>
        <end position="114"/>
    </location>
</feature>
<feature type="region of interest" description="Disordered" evidence="1">
    <location>
        <begin position="1"/>
        <end position="41"/>
    </location>
</feature>
<dbReference type="STRING" id="249189.RV04_GL000554"/>
<dbReference type="Proteomes" id="UP000182077">
    <property type="component" value="Unassembled WGS sequence"/>
</dbReference>
<reference evidence="3 4" key="1">
    <citation type="submission" date="2014-12" db="EMBL/GenBank/DDBJ databases">
        <title>Draft genome sequences of 29 type strains of Enterococci.</title>
        <authorList>
            <person name="Zhong Z."/>
            <person name="Sun Z."/>
            <person name="Liu W."/>
            <person name="Zhang W."/>
            <person name="Zhang H."/>
        </authorList>
    </citation>
    <scope>NUCLEOTIDE SEQUENCE [LARGE SCALE GENOMIC DNA]</scope>
    <source>
        <strain evidence="3 4">DSM 17122</strain>
    </source>
</reference>
<evidence type="ECO:0000313" key="4">
    <source>
        <dbReference type="Proteomes" id="UP000182077"/>
    </source>
</evidence>
<feature type="compositionally biased region" description="Low complexity" evidence="1">
    <location>
        <begin position="16"/>
        <end position="31"/>
    </location>
</feature>
<dbReference type="AlphaFoldDB" id="A0A1L8TJ97"/>
<dbReference type="EMBL" id="JXKQ01000011">
    <property type="protein sequence ID" value="OJG44360.1"/>
    <property type="molecule type" value="Genomic_DNA"/>
</dbReference>
<dbReference type="InterPro" id="IPR025711">
    <property type="entry name" value="PepSY"/>
</dbReference>
<accession>A0A1L8TJ97</accession>
<evidence type="ECO:0000313" key="3">
    <source>
        <dbReference type="EMBL" id="OJG44360.1"/>
    </source>
</evidence>
<gene>
    <name evidence="3" type="ORF">RV04_GL000554</name>
</gene>
<feature type="domain" description="PepSY" evidence="2">
    <location>
        <begin position="41"/>
        <end position="97"/>
    </location>
</feature>